<feature type="transmembrane region" description="Helical" evidence="1">
    <location>
        <begin position="69"/>
        <end position="88"/>
    </location>
</feature>
<dbReference type="Proteomes" id="UP000294692">
    <property type="component" value="Unassembled WGS sequence"/>
</dbReference>
<reference evidence="2 3" key="1">
    <citation type="submission" date="2019-03" db="EMBL/GenBank/DDBJ databases">
        <title>Genomic Encyclopedia of Type Strains, Phase IV (KMG-IV): sequencing the most valuable type-strain genomes for metagenomic binning, comparative biology and taxonomic classification.</title>
        <authorList>
            <person name="Goeker M."/>
        </authorList>
    </citation>
    <scope>NUCLEOTIDE SEQUENCE [LARGE SCALE GENOMIC DNA]</scope>
    <source>
        <strain evidence="2 3">DSM 100048</strain>
    </source>
</reference>
<keyword evidence="1" id="KW-0812">Transmembrane</keyword>
<evidence type="ECO:0000313" key="3">
    <source>
        <dbReference type="Proteomes" id="UP000294692"/>
    </source>
</evidence>
<feature type="transmembrane region" description="Helical" evidence="1">
    <location>
        <begin position="125"/>
        <end position="147"/>
    </location>
</feature>
<proteinExistence type="predicted"/>
<gene>
    <name evidence="2" type="ORF">EV686_1055</name>
</gene>
<feature type="transmembrane region" description="Helical" evidence="1">
    <location>
        <begin position="251"/>
        <end position="271"/>
    </location>
</feature>
<dbReference type="AlphaFoldDB" id="A0A4R3V4T8"/>
<name>A0A4R3V4T8_9BURK</name>
<evidence type="ECO:0000256" key="1">
    <source>
        <dbReference type="SAM" id="Phobius"/>
    </source>
</evidence>
<accession>A0A4R3V4T8</accession>
<feature type="transmembrane region" description="Helical" evidence="1">
    <location>
        <begin position="14"/>
        <end position="38"/>
    </location>
</feature>
<protein>
    <recommendedName>
        <fullName evidence="4">O-antigen ligase-like membrane protein</fullName>
    </recommendedName>
</protein>
<feature type="transmembrane region" description="Helical" evidence="1">
    <location>
        <begin position="283"/>
        <end position="304"/>
    </location>
</feature>
<dbReference type="RefSeq" id="WP_132476982.1">
    <property type="nucleotide sequence ID" value="NZ_JBHRVM010000001.1"/>
</dbReference>
<keyword evidence="3" id="KW-1185">Reference proteome</keyword>
<evidence type="ECO:0000313" key="2">
    <source>
        <dbReference type="EMBL" id="TCU98308.1"/>
    </source>
</evidence>
<dbReference type="EMBL" id="SMBX01000005">
    <property type="protein sequence ID" value="TCU98308.1"/>
    <property type="molecule type" value="Genomic_DNA"/>
</dbReference>
<dbReference type="OrthoDB" id="1419419at2"/>
<evidence type="ECO:0008006" key="4">
    <source>
        <dbReference type="Google" id="ProtNLM"/>
    </source>
</evidence>
<keyword evidence="1" id="KW-1133">Transmembrane helix</keyword>
<feature type="transmembrane region" description="Helical" evidence="1">
    <location>
        <begin position="324"/>
        <end position="349"/>
    </location>
</feature>
<feature type="transmembrane region" description="Helical" evidence="1">
    <location>
        <begin position="44"/>
        <end position="64"/>
    </location>
</feature>
<feature type="transmembrane region" description="Helical" evidence="1">
    <location>
        <begin position="190"/>
        <end position="209"/>
    </location>
</feature>
<sequence>MEIKRQNNFLFERYLICFLIFWGCWSSIFVLLLIKLGVHNGMVYAIKDAPVYLLMICSVSRWLFFREKLLVSILISIFLIYLFSNYIFLNFDYRNPVANIRQLIAPIVVLYFFCSIRLSGFDVRAIYGFLKLNLFVVFLWGGVELYFELWKKADLSLFFTLKGIPVDQYGLSYMFYEPIIGYRERMTSSFLDPISLGHFFACFFILAFYKKESFGKYRALFLFISLLGLTLTFSKGAMLQLFVALTVLNGFIPLVIRFFCALMPLMVYLVIPNKTGINIHLSGLYNSITNINIFGYGIGSVGNYAKMFSDDLSVYYEKGISDTYIGSLLGQIGSLGLFFWLFLMVLAIFPLSNRNRTPLILLSSLIAVSAVSENTLNITSFLLPAVLIAMSRQSFTNKFT</sequence>
<comment type="caution">
    <text evidence="2">The sequence shown here is derived from an EMBL/GenBank/DDBJ whole genome shotgun (WGS) entry which is preliminary data.</text>
</comment>
<organism evidence="2 3">
    <name type="scientific">Paracandidimonas soli</name>
    <dbReference type="NCBI Taxonomy" id="1917182"/>
    <lineage>
        <taxon>Bacteria</taxon>
        <taxon>Pseudomonadati</taxon>
        <taxon>Pseudomonadota</taxon>
        <taxon>Betaproteobacteria</taxon>
        <taxon>Burkholderiales</taxon>
        <taxon>Alcaligenaceae</taxon>
        <taxon>Paracandidimonas</taxon>
    </lineage>
</organism>
<keyword evidence="1" id="KW-0472">Membrane</keyword>
<feature type="transmembrane region" description="Helical" evidence="1">
    <location>
        <begin position="221"/>
        <end position="245"/>
    </location>
</feature>
<feature type="transmembrane region" description="Helical" evidence="1">
    <location>
        <begin position="100"/>
        <end position="118"/>
    </location>
</feature>